<reference evidence="2 3" key="1">
    <citation type="submission" date="2024-01" db="EMBL/GenBank/DDBJ databases">
        <title>A telomere-to-telomere, gap-free genome of sweet tea (Lithocarpus litseifolius).</title>
        <authorList>
            <person name="Zhou J."/>
        </authorList>
    </citation>
    <scope>NUCLEOTIDE SEQUENCE [LARGE SCALE GENOMIC DNA]</scope>
    <source>
        <strain evidence="2">Zhou-2022a</strain>
        <tissue evidence="2">Leaf</tissue>
    </source>
</reference>
<evidence type="ECO:0000256" key="1">
    <source>
        <dbReference type="SAM" id="MobiDB-lite"/>
    </source>
</evidence>
<protein>
    <submittedName>
        <fullName evidence="2">Uncharacterized protein</fullName>
    </submittedName>
</protein>
<dbReference type="Proteomes" id="UP001459277">
    <property type="component" value="Unassembled WGS sequence"/>
</dbReference>
<accession>A0AAW2C3H5</accession>
<organism evidence="2 3">
    <name type="scientific">Lithocarpus litseifolius</name>
    <dbReference type="NCBI Taxonomy" id="425828"/>
    <lineage>
        <taxon>Eukaryota</taxon>
        <taxon>Viridiplantae</taxon>
        <taxon>Streptophyta</taxon>
        <taxon>Embryophyta</taxon>
        <taxon>Tracheophyta</taxon>
        <taxon>Spermatophyta</taxon>
        <taxon>Magnoliopsida</taxon>
        <taxon>eudicotyledons</taxon>
        <taxon>Gunneridae</taxon>
        <taxon>Pentapetalae</taxon>
        <taxon>rosids</taxon>
        <taxon>fabids</taxon>
        <taxon>Fagales</taxon>
        <taxon>Fagaceae</taxon>
        <taxon>Lithocarpus</taxon>
    </lineage>
</organism>
<feature type="compositionally biased region" description="Basic residues" evidence="1">
    <location>
        <begin position="274"/>
        <end position="285"/>
    </location>
</feature>
<gene>
    <name evidence="2" type="ORF">SO802_022454</name>
</gene>
<dbReference type="AlphaFoldDB" id="A0AAW2C3H5"/>
<dbReference type="EMBL" id="JAZDWU010000008">
    <property type="protein sequence ID" value="KAK9992751.1"/>
    <property type="molecule type" value="Genomic_DNA"/>
</dbReference>
<proteinExistence type="predicted"/>
<comment type="caution">
    <text evidence="2">The sequence shown here is derived from an EMBL/GenBank/DDBJ whole genome shotgun (WGS) entry which is preliminary data.</text>
</comment>
<name>A0AAW2C3H5_9ROSI</name>
<keyword evidence="3" id="KW-1185">Reference proteome</keyword>
<sequence length="293" mass="33026">MKSIVKARQNPNAKIAMKLKRLNKSTEHPEPGKGKGVGMQATKMGCYFVVVPTKDGGKEGGLEGRKTFMKSFLVPGPITRWRLLRLFLRGIAYSQAHTHFESKLLSGSYFPYDCLLPLDDVGVCTALMPCLLFVLLPIVVLCHEIKHEMPRCVLGQVRMPCLDVCWGMIAPNSLLVLELDDDDDDDEEVVCLFLVCFGCKFVVDVADDAEGSKRSLLMDTEDDTMDDAGFIELEKLMSRKKMKRMARKKRKGWDLVWISEMEDDVLGTAMQFGRRNHPPRSHKGSKSMNQHQG</sequence>
<evidence type="ECO:0000313" key="3">
    <source>
        <dbReference type="Proteomes" id="UP001459277"/>
    </source>
</evidence>
<feature type="region of interest" description="Disordered" evidence="1">
    <location>
        <begin position="271"/>
        <end position="293"/>
    </location>
</feature>
<evidence type="ECO:0000313" key="2">
    <source>
        <dbReference type="EMBL" id="KAK9992751.1"/>
    </source>
</evidence>